<gene>
    <name evidence="1" type="ORF">GGR93_001825</name>
</gene>
<dbReference type="OrthoDB" id="9814909at2"/>
<dbReference type="AlphaFoldDB" id="A0A7W6Q5Q4"/>
<dbReference type="InterPro" id="IPR002060">
    <property type="entry name" value="Squ/phyt_synthse"/>
</dbReference>
<dbReference type="SUPFAM" id="SSF48576">
    <property type="entry name" value="Terpenoid synthases"/>
    <property type="match status" value="1"/>
</dbReference>
<dbReference type="Proteomes" id="UP000565745">
    <property type="component" value="Unassembled WGS sequence"/>
</dbReference>
<proteinExistence type="predicted"/>
<reference evidence="1 2" key="1">
    <citation type="submission" date="2020-08" db="EMBL/GenBank/DDBJ databases">
        <title>Genomic Encyclopedia of Type Strains, Phase IV (KMG-IV): sequencing the most valuable type-strain genomes for metagenomic binning, comparative biology and taxonomic classification.</title>
        <authorList>
            <person name="Goeker M."/>
        </authorList>
    </citation>
    <scope>NUCLEOTIDE SEQUENCE [LARGE SCALE GENOMIC DNA]</scope>
    <source>
        <strain evidence="1 2">DSM 101015</strain>
    </source>
</reference>
<evidence type="ECO:0000313" key="1">
    <source>
        <dbReference type="EMBL" id="MBB4174052.1"/>
    </source>
</evidence>
<dbReference type="Gene3D" id="1.10.600.10">
    <property type="entry name" value="Farnesyl Diphosphate Synthase"/>
    <property type="match status" value="1"/>
</dbReference>
<accession>A0A7W6Q5Q4</accession>
<dbReference type="RefSeq" id="WP_025057133.1">
    <property type="nucleotide sequence ID" value="NZ_JACIFU010000002.1"/>
</dbReference>
<protein>
    <submittedName>
        <fullName evidence="1">Phytoene/squalene synthetase</fullName>
    </submittedName>
</protein>
<keyword evidence="2" id="KW-1185">Reference proteome</keyword>
<dbReference type="InterPro" id="IPR008949">
    <property type="entry name" value="Isoprenoid_synthase_dom_sf"/>
</dbReference>
<dbReference type="EMBL" id="JACIFU010000002">
    <property type="protein sequence ID" value="MBB4174052.1"/>
    <property type="molecule type" value="Genomic_DNA"/>
</dbReference>
<name>A0A7W6Q5Q4_9RHOB</name>
<organism evidence="1 2">
    <name type="scientific">Sulfitobacter noctilucicola</name>
    <dbReference type="NCBI Taxonomy" id="1342301"/>
    <lineage>
        <taxon>Bacteria</taxon>
        <taxon>Pseudomonadati</taxon>
        <taxon>Pseudomonadota</taxon>
        <taxon>Alphaproteobacteria</taxon>
        <taxon>Rhodobacterales</taxon>
        <taxon>Roseobacteraceae</taxon>
        <taxon>Sulfitobacter</taxon>
    </lineage>
</organism>
<sequence>MSFDADLNACAALVERADPWRFRAVMAAPVAARKVLFPLYAFNVEVARAPWVTQEPMIAEMRLQWWRDVCEEIAQGKQVRRHEVATPLAQSFDVKTAGMLDELVAARRWDIYKDAFEDEAHFARYIDQTSGHLTWAAAQALGSADEATVRDAAYAAGIAAWLRAIPELEARGRIPLLDGTPQGVRDLAAGALERLQKARANRRLVSRAARPGLLHIGPAEPILKAAIENADAVIEGRLPDPVEDDRLRLGLRALTGRW</sequence>
<dbReference type="Pfam" id="PF00494">
    <property type="entry name" value="SQS_PSY"/>
    <property type="match status" value="1"/>
</dbReference>
<comment type="caution">
    <text evidence="1">The sequence shown here is derived from an EMBL/GenBank/DDBJ whole genome shotgun (WGS) entry which is preliminary data.</text>
</comment>
<evidence type="ECO:0000313" key="2">
    <source>
        <dbReference type="Proteomes" id="UP000565745"/>
    </source>
</evidence>